<reference evidence="2 3" key="1">
    <citation type="submission" date="2023-05" db="EMBL/GenBank/DDBJ databases">
        <title>Draft genome sequence of Streptomyces sp. B-S-A6 isolated from a cave soil in Thailand.</title>
        <authorList>
            <person name="Chamroensaksri N."/>
            <person name="Muangham S."/>
        </authorList>
    </citation>
    <scope>NUCLEOTIDE SEQUENCE [LARGE SCALE GENOMIC DNA]</scope>
    <source>
        <strain evidence="2 3">B-S-A6</strain>
    </source>
</reference>
<keyword evidence="3" id="KW-1185">Reference proteome</keyword>
<gene>
    <name evidence="2" type="ORF">QIS96_25640</name>
</gene>
<comment type="caution">
    <text evidence="2">The sequence shown here is derived from an EMBL/GenBank/DDBJ whole genome shotgun (WGS) entry which is preliminary data.</text>
</comment>
<proteinExistence type="predicted"/>
<dbReference type="Pfam" id="PF14435">
    <property type="entry name" value="SUKH-4"/>
    <property type="match status" value="1"/>
</dbReference>
<evidence type="ECO:0000256" key="1">
    <source>
        <dbReference type="SAM" id="MobiDB-lite"/>
    </source>
</evidence>
<protein>
    <submittedName>
        <fullName evidence="2">SUKH-4 family immunity protein</fullName>
    </submittedName>
</protein>
<feature type="region of interest" description="Disordered" evidence="1">
    <location>
        <begin position="416"/>
        <end position="458"/>
    </location>
</feature>
<dbReference type="Proteomes" id="UP001223978">
    <property type="component" value="Unassembled WGS sequence"/>
</dbReference>
<accession>A0ABT6SH40</accession>
<organism evidence="2 3">
    <name type="scientific">Streptomyces cavernicola</name>
    <dbReference type="NCBI Taxonomy" id="3043613"/>
    <lineage>
        <taxon>Bacteria</taxon>
        <taxon>Bacillati</taxon>
        <taxon>Actinomycetota</taxon>
        <taxon>Actinomycetes</taxon>
        <taxon>Kitasatosporales</taxon>
        <taxon>Streptomycetaceae</taxon>
        <taxon>Streptomyces</taxon>
    </lineage>
</organism>
<dbReference type="EMBL" id="JASCIQ010000030">
    <property type="protein sequence ID" value="MDI3407179.1"/>
    <property type="molecule type" value="Genomic_DNA"/>
</dbReference>
<name>A0ABT6SH40_9ACTN</name>
<evidence type="ECO:0000313" key="3">
    <source>
        <dbReference type="Proteomes" id="UP001223978"/>
    </source>
</evidence>
<dbReference type="RefSeq" id="WP_282545101.1">
    <property type="nucleotide sequence ID" value="NZ_JASCIQ010000030.1"/>
</dbReference>
<evidence type="ECO:0000313" key="2">
    <source>
        <dbReference type="EMBL" id="MDI3407179.1"/>
    </source>
</evidence>
<feature type="compositionally biased region" description="Acidic residues" evidence="1">
    <location>
        <begin position="435"/>
        <end position="456"/>
    </location>
</feature>
<sequence length="753" mass="80309">MEWLTDPSPQSAVLPLRGALGSGKSAVLHRVHERRQASIYLDCRGITAEEAALRILSELGLDIARARGRYPLSDALAKLRTNTVVLLANVQWAGELFSSTEPRQIAGPLVTELAVQSRGRLRVVIEADEPHGRVATDRAGSIVLDPEPEDGAALGADTDAGLAQTVADHTQLRALAAAELREIPLSVWGFLVESLGGRRSEEELRRSLDLLPRLLASGSSPDGELLVRFRSDAQKQLVRTAAPCTPAEQRSMAQALLATVAGQREPAADPAADTAAVVSYAEQALAVHAALGGSLPQLIDDESTLVVHSARRSLLQGISLAWPDGVPLGGTAADAHYLDVSGVAPVSRAEWLAWLHWAAVNRGRDAWAAELSAGDVDLPWRTVWSRWRPYGVFGPRTEDVGAVDYVEIGHYGDTPVTVTQQELPPYDDTGTTDGSDSEDSEDFADFAGSEDSEDLAPDERHLERVWRLSDGEELTEPSVVHVFLDDDGEVDRTIGSRVSLDEDIAPASVADRLRPRLPKSVTGKEYAGAARWVANGAGGVFALDVLRPAELSENPPGWPAPLVPPLRRTEVWPRPDAVAEGGPALASWLAAVFAPDALRRVSPDALPDGLTDAGARTALTEVGFPRLGGDRPAFLSTVAVDEGLEPVGGPGRTDSAYLLGSWLGEPVLLDGGSGRVLLSSVAGKDLLGENLAEFTTLVALYRALRLSSFPTRAEERDARRSVKAWALEIAPEAAASRSWQAALDGDLDVPESL</sequence>
<dbReference type="InterPro" id="IPR025851">
    <property type="entry name" value="SUKH-4"/>
</dbReference>